<keyword evidence="1" id="KW-0472">Membrane</keyword>
<reference evidence="2 3" key="1">
    <citation type="submission" date="2020-02" db="EMBL/GenBank/DDBJ databases">
        <authorList>
            <person name="Hogendoorn C."/>
        </authorList>
    </citation>
    <scope>NUCLEOTIDE SEQUENCE [LARGE SCALE GENOMIC DNA]</scope>
    <source>
        <strain evidence="2">METHB21</strain>
    </source>
</reference>
<dbReference type="RefSeq" id="WP_174625716.1">
    <property type="nucleotide sequence ID" value="NZ_CADCXN010000058.1"/>
</dbReference>
<evidence type="ECO:0000256" key="1">
    <source>
        <dbReference type="SAM" id="Phobius"/>
    </source>
</evidence>
<feature type="transmembrane region" description="Helical" evidence="1">
    <location>
        <begin position="291"/>
        <end position="309"/>
    </location>
</feature>
<feature type="transmembrane region" description="Helical" evidence="1">
    <location>
        <begin position="139"/>
        <end position="155"/>
    </location>
</feature>
<proteinExistence type="predicted"/>
<dbReference type="EMBL" id="CADCXN010000058">
    <property type="protein sequence ID" value="CAA9890801.1"/>
    <property type="molecule type" value="Genomic_DNA"/>
</dbReference>
<evidence type="ECO:0008006" key="4">
    <source>
        <dbReference type="Google" id="ProtNLM"/>
    </source>
</evidence>
<dbReference type="AlphaFoldDB" id="A0A8S0Y9X4"/>
<organism evidence="2 3">
    <name type="scientific">Candidatus Methylobacter favarea</name>
    <dbReference type="NCBI Taxonomy" id="2707345"/>
    <lineage>
        <taxon>Bacteria</taxon>
        <taxon>Pseudomonadati</taxon>
        <taxon>Pseudomonadota</taxon>
        <taxon>Gammaproteobacteria</taxon>
        <taxon>Methylococcales</taxon>
        <taxon>Methylococcaceae</taxon>
        <taxon>Methylobacter</taxon>
    </lineage>
</organism>
<keyword evidence="1" id="KW-1133">Transmembrane helix</keyword>
<evidence type="ECO:0000313" key="3">
    <source>
        <dbReference type="Proteomes" id="UP000494216"/>
    </source>
</evidence>
<feature type="transmembrane region" description="Helical" evidence="1">
    <location>
        <begin position="20"/>
        <end position="39"/>
    </location>
</feature>
<evidence type="ECO:0000313" key="2">
    <source>
        <dbReference type="EMBL" id="CAA9890801.1"/>
    </source>
</evidence>
<keyword evidence="1" id="KW-0812">Transmembrane</keyword>
<accession>A0A8S0Y9X4</accession>
<protein>
    <recommendedName>
        <fullName evidence="4">Transmembrane protein</fullName>
    </recommendedName>
</protein>
<feature type="transmembrane region" description="Helical" evidence="1">
    <location>
        <begin position="91"/>
        <end position="110"/>
    </location>
</feature>
<gene>
    <name evidence="2" type="ORF">METHB2_30005</name>
</gene>
<feature type="transmembrane region" description="Helical" evidence="1">
    <location>
        <begin position="261"/>
        <end position="279"/>
    </location>
</feature>
<comment type="caution">
    <text evidence="2">The sequence shown here is derived from an EMBL/GenBank/DDBJ whole genome shotgun (WGS) entry which is preliminary data.</text>
</comment>
<keyword evidence="3" id="KW-1185">Reference proteome</keyword>
<sequence>MPAPDAIMNKFSSGKLDSTVNAILWLVLLLTIIAVFVPFSPLMSAAGFDPSWVLGMNQATAQRLSFGKEIIYTFGPYASIFTKSYHPSTDFMMVSGTLYLALSYWACIVLLMKKVQWRWVLAFCAVLVLMDSRDQRDSLLFSYPLLVALASFKMMHPEDTMAAVRKYSPLVAALLFAPFGLLTLVKGSVLTLCAAIAVLCSVFFILSKRKFLALICLASPVMSMLLLWIASGQSAATLPDYFINMKPIISGYTEAMGTEGFIHEVFLYLVITSLLLLAVFNERKINSISRLFLLCAFSVFLFIAFKAGYVRHGDHGLIASNALLFGSLFLLFFAESEDWNTKKTFSIAVISVFFYLLTNLTYSIPGVFFQDKLIEKKLDINTPGSLSRYSQALQIYNVIGLESFIQLLIASQNIHLPYSPAWHGIKNRLENKNWPRLDYDAAVTSLREQASFPVLPGTTDIYSFNQAYLIASGNTWSPRPIFQSLGAYTPALAEINRQHLLGNRAPDNIIFRVEPIDGRLPSIEDGASWPILVINYQPSFMENNFLFLRKKESIDEIEEPLNLTSEKHVFGESVNLPHSSQPIFAQIEIKSTILGRLASIFFKPSQLQIEIELKNGLIKQYRIIAGMAKSGFLISPLIENTAEFLKLYGEKGFLAGKLVKAIAIVPRDGRTSLWNDEYTVTFNQIKRPAPIDISKIYKLDGFDDELPASRITMAEK</sequence>
<name>A0A8S0Y9X4_9GAMM</name>
<feature type="transmembrane region" description="Helical" evidence="1">
    <location>
        <begin position="189"/>
        <end position="206"/>
    </location>
</feature>
<feature type="transmembrane region" description="Helical" evidence="1">
    <location>
        <begin position="211"/>
        <end position="230"/>
    </location>
</feature>
<dbReference type="Proteomes" id="UP000494216">
    <property type="component" value="Unassembled WGS sequence"/>
</dbReference>
<feature type="transmembrane region" description="Helical" evidence="1">
    <location>
        <begin position="345"/>
        <end position="369"/>
    </location>
</feature>
<feature type="transmembrane region" description="Helical" evidence="1">
    <location>
        <begin position="315"/>
        <end position="333"/>
    </location>
</feature>